<dbReference type="Proteomes" id="UP001175228">
    <property type="component" value="Unassembled WGS sequence"/>
</dbReference>
<reference evidence="2" key="1">
    <citation type="submission" date="2023-06" db="EMBL/GenBank/DDBJ databases">
        <authorList>
            <consortium name="Lawrence Berkeley National Laboratory"/>
            <person name="Ahrendt S."/>
            <person name="Sahu N."/>
            <person name="Indic B."/>
            <person name="Wong-Bajracharya J."/>
            <person name="Merenyi Z."/>
            <person name="Ke H.-M."/>
            <person name="Monk M."/>
            <person name="Kocsube S."/>
            <person name="Drula E."/>
            <person name="Lipzen A."/>
            <person name="Balint B."/>
            <person name="Henrissat B."/>
            <person name="Andreopoulos B."/>
            <person name="Martin F.M."/>
            <person name="Harder C.B."/>
            <person name="Rigling D."/>
            <person name="Ford K.L."/>
            <person name="Foster G.D."/>
            <person name="Pangilinan J."/>
            <person name="Papanicolaou A."/>
            <person name="Barry K."/>
            <person name="LaButti K."/>
            <person name="Viragh M."/>
            <person name="Koriabine M."/>
            <person name="Yan M."/>
            <person name="Riley R."/>
            <person name="Champramary S."/>
            <person name="Plett K.L."/>
            <person name="Tsai I.J."/>
            <person name="Slot J."/>
            <person name="Sipos G."/>
            <person name="Plett J."/>
            <person name="Nagy L.G."/>
            <person name="Grigoriev I.V."/>
        </authorList>
    </citation>
    <scope>NUCLEOTIDE SEQUENCE</scope>
    <source>
        <strain evidence="2">HWK02</strain>
    </source>
</reference>
<dbReference type="AlphaFoldDB" id="A0AA39QPX2"/>
<evidence type="ECO:0000313" key="3">
    <source>
        <dbReference type="Proteomes" id="UP001175228"/>
    </source>
</evidence>
<protein>
    <recommendedName>
        <fullName evidence="1">Heterokaryon incompatibility domain-containing protein</fullName>
    </recommendedName>
</protein>
<dbReference type="Pfam" id="PF06985">
    <property type="entry name" value="HET"/>
    <property type="match status" value="1"/>
</dbReference>
<sequence>MARLICGPGLKSKSYKQLCGMTNVPVRETSCDHMVKADHIYHSVPQRKLRHARRYQRYRDHMVPQAKRNSRPKRFEELVEEWRHRKSSSKGFVELMEKWRCRHFDYIFPSIKKELQIECSENILRYMENRIEETEVGSQQQITYKDLLRSEPWLKVYKYTNPSEAEERLERSALQDDVHQITPIILPSCADTPFRPYVHLKKPIILPSLADTPFRDDVHLKKPIILPSLADIPCVDLGVDGLCIRLNEVLHTKYPLTSSLSRLLKSYIAKCYDFGTAYAHLRPLWHDNRIKMKLRKRKVLDQKMREEALVDNIIVSRLVPPRRVWDLYSNRVVPWWVVCQNPWAVSHAWMDEKDRKFVLTPVNGYQWPVPIPKDTDIDHIRNEMLELGAEYVWLDVLCLRQTGGDEENKRSAEWAVDVPSIGRVYEMAESVVYYFCGLGRPFTAEQHDLESDRSWFRRAWTLQEINRHPIIGGTTVNNAMMYEMMPAKFREQLLSLEKNRAARIRPN</sequence>
<evidence type="ECO:0000313" key="2">
    <source>
        <dbReference type="EMBL" id="KAK0505598.1"/>
    </source>
</evidence>
<comment type="caution">
    <text evidence="2">The sequence shown here is derived from an EMBL/GenBank/DDBJ whole genome shotgun (WGS) entry which is preliminary data.</text>
</comment>
<accession>A0AA39QPX2</accession>
<evidence type="ECO:0000259" key="1">
    <source>
        <dbReference type="Pfam" id="PF06985"/>
    </source>
</evidence>
<keyword evidence="3" id="KW-1185">Reference proteome</keyword>
<proteinExistence type="predicted"/>
<dbReference type="EMBL" id="JAUEPU010000002">
    <property type="protein sequence ID" value="KAK0505598.1"/>
    <property type="molecule type" value="Genomic_DNA"/>
</dbReference>
<feature type="domain" description="Heterokaryon incompatibility" evidence="1">
    <location>
        <begin position="344"/>
        <end position="434"/>
    </location>
</feature>
<dbReference type="InterPro" id="IPR010730">
    <property type="entry name" value="HET"/>
</dbReference>
<name>A0AA39QPX2_9AGAR</name>
<organism evidence="2 3">
    <name type="scientific">Armillaria luteobubalina</name>
    <dbReference type="NCBI Taxonomy" id="153913"/>
    <lineage>
        <taxon>Eukaryota</taxon>
        <taxon>Fungi</taxon>
        <taxon>Dikarya</taxon>
        <taxon>Basidiomycota</taxon>
        <taxon>Agaricomycotina</taxon>
        <taxon>Agaricomycetes</taxon>
        <taxon>Agaricomycetidae</taxon>
        <taxon>Agaricales</taxon>
        <taxon>Marasmiineae</taxon>
        <taxon>Physalacriaceae</taxon>
        <taxon>Armillaria</taxon>
    </lineage>
</organism>
<gene>
    <name evidence="2" type="ORF">EDD18DRAFT_1456803</name>
</gene>